<keyword evidence="3" id="KW-1185">Reference proteome</keyword>
<dbReference type="EMBL" id="RAYQ01000037">
    <property type="protein sequence ID" value="RKI87630.1"/>
    <property type="molecule type" value="Genomic_DNA"/>
</dbReference>
<protein>
    <recommendedName>
        <fullName evidence="1">DUF6870 domain-containing protein</fullName>
    </recommendedName>
</protein>
<dbReference type="RefSeq" id="WP_120472163.1">
    <property type="nucleotide sequence ID" value="NZ_RAYQ01000037.1"/>
</dbReference>
<dbReference type="Proteomes" id="UP000280696">
    <property type="component" value="Unassembled WGS sequence"/>
</dbReference>
<dbReference type="AlphaFoldDB" id="A0A3A9A788"/>
<proteinExistence type="predicted"/>
<evidence type="ECO:0000313" key="2">
    <source>
        <dbReference type="EMBL" id="RKI87630.1"/>
    </source>
</evidence>
<accession>A0A3A9A788</accession>
<evidence type="ECO:0000313" key="3">
    <source>
        <dbReference type="Proteomes" id="UP000280696"/>
    </source>
</evidence>
<comment type="caution">
    <text evidence="2">The sequence shown here is derived from an EMBL/GenBank/DDBJ whole genome shotgun (WGS) entry which is preliminary data.</text>
</comment>
<dbReference type="InterPro" id="IPR049222">
    <property type="entry name" value="DUF6870"/>
</dbReference>
<sequence length="97" mass="10911">MGLAAGARAGFTPEELKKLAAVDVRTVDINSLTDLRDIEIDTKAPVEKKLASFAKQTKNPYVNRIGDYVVKVCYQKEGSTIDEKMEEYIRRLAEIYV</sequence>
<evidence type="ECO:0000259" key="1">
    <source>
        <dbReference type="Pfam" id="PF21757"/>
    </source>
</evidence>
<organism evidence="2 3">
    <name type="scientific">Parablautia intestinalis</name>
    <dbReference type="NCBI Taxonomy" id="2320100"/>
    <lineage>
        <taxon>Bacteria</taxon>
        <taxon>Bacillati</taxon>
        <taxon>Bacillota</taxon>
        <taxon>Clostridia</taxon>
        <taxon>Lachnospirales</taxon>
        <taxon>Lachnospiraceae</taxon>
        <taxon>Parablautia</taxon>
    </lineage>
</organism>
<feature type="domain" description="DUF6870" evidence="1">
    <location>
        <begin position="20"/>
        <end position="89"/>
    </location>
</feature>
<gene>
    <name evidence="2" type="ORF">D7V94_20520</name>
</gene>
<dbReference type="OrthoDB" id="9797040at2"/>
<reference evidence="2 3" key="1">
    <citation type="submission" date="2018-09" db="EMBL/GenBank/DDBJ databases">
        <title>Murine metabolic-syndrome-specific gut microbial biobank.</title>
        <authorList>
            <person name="Liu C."/>
        </authorList>
    </citation>
    <scope>NUCLEOTIDE SEQUENCE [LARGE SCALE GENOMIC DNA]</scope>
    <source>
        <strain evidence="2 3">0.1xD8-82</strain>
    </source>
</reference>
<dbReference type="Pfam" id="PF21757">
    <property type="entry name" value="DUF6870"/>
    <property type="match status" value="1"/>
</dbReference>
<name>A0A3A9A788_9FIRM</name>